<keyword evidence="3" id="KW-1185">Reference proteome</keyword>
<organism evidence="2 3">
    <name type="scientific">Streptomyces sulfonofaciens</name>
    <dbReference type="NCBI Taxonomy" id="68272"/>
    <lineage>
        <taxon>Bacteria</taxon>
        <taxon>Bacillati</taxon>
        <taxon>Actinomycetota</taxon>
        <taxon>Actinomycetes</taxon>
        <taxon>Kitasatosporales</taxon>
        <taxon>Streptomycetaceae</taxon>
        <taxon>Streptomyces</taxon>
    </lineage>
</organism>
<reference evidence="2" key="1">
    <citation type="journal article" date="2014" name="Int. J. Syst. Evol. Microbiol.">
        <title>Complete genome sequence of Corynebacterium casei LMG S-19264T (=DSM 44701T), isolated from a smear-ripened cheese.</title>
        <authorList>
            <consortium name="US DOE Joint Genome Institute (JGI-PGF)"/>
            <person name="Walter F."/>
            <person name="Albersmeier A."/>
            <person name="Kalinowski J."/>
            <person name="Ruckert C."/>
        </authorList>
    </citation>
    <scope>NUCLEOTIDE SEQUENCE</scope>
    <source>
        <strain evidence="2">JCM 5069</strain>
    </source>
</reference>
<sequence length="72" mass="7668">MVGHALVHNASATTAPAVQKPARFPREGMGGLRKVAEGGRDRCRRRELDGWISLGNLAGLDSFAQLNARLAA</sequence>
<reference evidence="2" key="2">
    <citation type="submission" date="2020-09" db="EMBL/GenBank/DDBJ databases">
        <authorList>
            <person name="Sun Q."/>
            <person name="Ohkuma M."/>
        </authorList>
    </citation>
    <scope>NUCLEOTIDE SEQUENCE</scope>
    <source>
        <strain evidence="2">JCM 5069</strain>
    </source>
</reference>
<name>A0A919L4U6_9ACTN</name>
<evidence type="ECO:0000256" key="1">
    <source>
        <dbReference type="SAM" id="MobiDB-lite"/>
    </source>
</evidence>
<dbReference type="EMBL" id="BNCD01000015">
    <property type="protein sequence ID" value="GHH84118.1"/>
    <property type="molecule type" value="Genomic_DNA"/>
</dbReference>
<dbReference type="AlphaFoldDB" id="A0A919L4U6"/>
<gene>
    <name evidence="2" type="ORF">GCM10018793_47660</name>
</gene>
<evidence type="ECO:0000313" key="3">
    <source>
        <dbReference type="Proteomes" id="UP000603708"/>
    </source>
</evidence>
<proteinExistence type="predicted"/>
<comment type="caution">
    <text evidence="2">The sequence shown here is derived from an EMBL/GenBank/DDBJ whole genome shotgun (WGS) entry which is preliminary data.</text>
</comment>
<protein>
    <submittedName>
        <fullName evidence="2">Uncharacterized protein</fullName>
    </submittedName>
</protein>
<feature type="region of interest" description="Disordered" evidence="1">
    <location>
        <begin position="1"/>
        <end position="39"/>
    </location>
</feature>
<dbReference type="Proteomes" id="UP000603708">
    <property type="component" value="Unassembled WGS sequence"/>
</dbReference>
<evidence type="ECO:0000313" key="2">
    <source>
        <dbReference type="EMBL" id="GHH84118.1"/>
    </source>
</evidence>
<accession>A0A919L4U6</accession>